<dbReference type="PANTHER" id="PTHR43150:SF4">
    <property type="entry name" value="L-GLYCERALDEHYDE 3-PHOSPHATE REDUCTASE"/>
    <property type="match status" value="1"/>
</dbReference>
<feature type="domain" description="NADP-dependent oxidoreductase" evidence="4">
    <location>
        <begin position="27"/>
        <end position="327"/>
    </location>
</feature>
<dbReference type="Pfam" id="PF00248">
    <property type="entry name" value="Aldo_ket_red"/>
    <property type="match status" value="1"/>
</dbReference>
<evidence type="ECO:0000256" key="2">
    <source>
        <dbReference type="ARBA" id="ARBA00022857"/>
    </source>
</evidence>
<proteinExistence type="inferred from homology"/>
<dbReference type="Proteomes" id="UP000051256">
    <property type="component" value="Unassembled WGS sequence"/>
</dbReference>
<gene>
    <name evidence="5" type="ORF">FC56_GL000939</name>
</gene>
<protein>
    <submittedName>
        <fullName evidence="5">Aryl-alcohol dehydrogenase family enzyme</fullName>
    </submittedName>
</protein>
<dbReference type="InterPro" id="IPR036812">
    <property type="entry name" value="NAD(P)_OxRdtase_dom_sf"/>
</dbReference>
<organism evidence="5 6">
    <name type="scientific">Lentilactobacillus senioris DSM 24302 = JCM 17472</name>
    <dbReference type="NCBI Taxonomy" id="1423802"/>
    <lineage>
        <taxon>Bacteria</taxon>
        <taxon>Bacillati</taxon>
        <taxon>Bacillota</taxon>
        <taxon>Bacilli</taxon>
        <taxon>Lactobacillales</taxon>
        <taxon>Lactobacillaceae</taxon>
        <taxon>Lentilactobacillus</taxon>
    </lineage>
</organism>
<dbReference type="STRING" id="1423802.FC56_GL000939"/>
<keyword evidence="3" id="KW-0560">Oxidoreductase</keyword>
<dbReference type="GO" id="GO:0051596">
    <property type="term" value="P:methylglyoxal catabolic process"/>
    <property type="evidence" value="ECO:0007669"/>
    <property type="project" value="TreeGrafter"/>
</dbReference>
<dbReference type="EMBL" id="AYZR01000009">
    <property type="protein sequence ID" value="KRM93274.1"/>
    <property type="molecule type" value="Genomic_DNA"/>
</dbReference>
<dbReference type="Gene3D" id="3.20.20.100">
    <property type="entry name" value="NADP-dependent oxidoreductase domain"/>
    <property type="match status" value="1"/>
</dbReference>
<comment type="similarity">
    <text evidence="1">Belongs to the shaker potassium channel beta subunit family.</text>
</comment>
<dbReference type="SUPFAM" id="SSF51430">
    <property type="entry name" value="NAD(P)-linked oxidoreductase"/>
    <property type="match status" value="1"/>
</dbReference>
<keyword evidence="2" id="KW-0521">NADP</keyword>
<evidence type="ECO:0000256" key="1">
    <source>
        <dbReference type="ARBA" id="ARBA00006515"/>
    </source>
</evidence>
<sequence length="329" mass="36750">MYIANDNRYDQMPIRRAGNSGFQLPALSLGLWRNYGNHADIANSEATMLTAFDNGIFHFDLANNYGPDAGTAEETFGQIMTKDLRPYRHELVLSTKAGFSMWPGPYGEMSSRKTLITSLDESLKRMQVDYVDIFYSHRPDPVTSFEETAEALADIVRSGKALYIGISNYNTEQTKQMATLLRERNVPFVVNQYSYNLLNQEAVTTGLLDELKQDNAGMVAYGPLAEGLLSGKYNTGIPSDFPIHRTNKFLFANGTDQVVTKLNQLTELANNRGQTLAQMAIAWLLHDPVVTSIILGVSNQDHLISNLEALNHLEFTTDELAKINEIVNQ</sequence>
<dbReference type="InterPro" id="IPR005399">
    <property type="entry name" value="K_chnl_volt-dep_bsu_KCNAB-rel"/>
</dbReference>
<accession>A0A0R2CPW4</accession>
<dbReference type="AlphaFoldDB" id="A0A0R2CPW4"/>
<dbReference type="CDD" id="cd19089">
    <property type="entry name" value="AKR_AKR14A1_2"/>
    <property type="match status" value="1"/>
</dbReference>
<evidence type="ECO:0000313" key="5">
    <source>
        <dbReference type="EMBL" id="KRM93274.1"/>
    </source>
</evidence>
<dbReference type="GO" id="GO:0016491">
    <property type="term" value="F:oxidoreductase activity"/>
    <property type="evidence" value="ECO:0007669"/>
    <property type="project" value="UniProtKB-KW"/>
</dbReference>
<name>A0A0R2CPW4_9LACO</name>
<dbReference type="InterPro" id="IPR023210">
    <property type="entry name" value="NADP_OxRdtase_dom"/>
</dbReference>
<evidence type="ECO:0000313" key="6">
    <source>
        <dbReference type="Proteomes" id="UP000051256"/>
    </source>
</evidence>
<reference evidence="5 6" key="1">
    <citation type="journal article" date="2015" name="Genome Announc.">
        <title>Expanding the biotechnology potential of lactobacilli through comparative genomics of 213 strains and associated genera.</title>
        <authorList>
            <person name="Sun Z."/>
            <person name="Harris H.M."/>
            <person name="McCann A."/>
            <person name="Guo C."/>
            <person name="Argimon S."/>
            <person name="Zhang W."/>
            <person name="Yang X."/>
            <person name="Jeffery I.B."/>
            <person name="Cooney J.C."/>
            <person name="Kagawa T.F."/>
            <person name="Liu W."/>
            <person name="Song Y."/>
            <person name="Salvetti E."/>
            <person name="Wrobel A."/>
            <person name="Rasinkangas P."/>
            <person name="Parkhill J."/>
            <person name="Rea M.C."/>
            <person name="O'Sullivan O."/>
            <person name="Ritari J."/>
            <person name="Douillard F.P."/>
            <person name="Paul Ross R."/>
            <person name="Yang R."/>
            <person name="Briner A.E."/>
            <person name="Felis G.E."/>
            <person name="de Vos W.M."/>
            <person name="Barrangou R."/>
            <person name="Klaenhammer T.R."/>
            <person name="Caufield P.W."/>
            <person name="Cui Y."/>
            <person name="Zhang H."/>
            <person name="O'Toole P.W."/>
        </authorList>
    </citation>
    <scope>NUCLEOTIDE SEQUENCE [LARGE SCALE GENOMIC DNA]</scope>
    <source>
        <strain evidence="5 6">DSM 24302</strain>
    </source>
</reference>
<dbReference type="RefSeq" id="WP_056978750.1">
    <property type="nucleotide sequence ID" value="NZ_AYZR01000009.1"/>
</dbReference>
<comment type="caution">
    <text evidence="5">The sequence shown here is derived from an EMBL/GenBank/DDBJ whole genome shotgun (WGS) entry which is preliminary data.</text>
</comment>
<evidence type="ECO:0000259" key="4">
    <source>
        <dbReference type="Pfam" id="PF00248"/>
    </source>
</evidence>
<keyword evidence="6" id="KW-1185">Reference proteome</keyword>
<dbReference type="PATRIC" id="fig|1423802.4.peg.952"/>
<evidence type="ECO:0000256" key="3">
    <source>
        <dbReference type="ARBA" id="ARBA00023002"/>
    </source>
</evidence>
<dbReference type="PANTHER" id="PTHR43150">
    <property type="entry name" value="HYPERKINETIC, ISOFORM M"/>
    <property type="match status" value="1"/>
</dbReference>